<keyword evidence="11" id="KW-0807">Transducer</keyword>
<dbReference type="Proteomes" id="UP000001396">
    <property type="component" value="Unassembled WGS sequence"/>
</dbReference>
<keyword evidence="5 13" id="KW-0732">Signal</keyword>
<dbReference type="PANTHER" id="PTHR46924">
    <property type="entry name" value="METABOTROPIC GLUTAMATE RECEPTOR-LIKE PROTEIN C-RELATED-RELATED"/>
    <property type="match status" value="1"/>
</dbReference>
<evidence type="ECO:0000256" key="11">
    <source>
        <dbReference type="ARBA" id="ARBA00023224"/>
    </source>
</evidence>
<evidence type="ECO:0000256" key="2">
    <source>
        <dbReference type="ARBA" id="ARBA00005414"/>
    </source>
</evidence>
<comment type="subcellular location">
    <subcellularLocation>
        <location evidence="1">Membrane</location>
        <topology evidence="1">Multi-pass membrane protein</topology>
    </subcellularLocation>
</comment>
<evidence type="ECO:0000256" key="8">
    <source>
        <dbReference type="ARBA" id="ARBA00023136"/>
    </source>
</evidence>
<evidence type="ECO:0000256" key="5">
    <source>
        <dbReference type="ARBA" id="ARBA00022729"/>
    </source>
</evidence>
<feature type="transmembrane region" description="Helical" evidence="12">
    <location>
        <begin position="485"/>
        <end position="506"/>
    </location>
</feature>
<sequence length="684" mass="75828">MKLLALSIIVVILSIFCNLSIGANPVPKENFKLALILSGEFTDLGYNYACNQALINVEKALRIHNQTTVFNNIVTYEDTVVLIKKLVKQQYNLIIGSSIEHVQATQDMSAVYPDTYFLIRGLAVPTAKNVRNIFIDFGIGHYLIGYLAAMASTTKKIGIVVPGPPSLSYVTANAYYLGAMNYSKDITVYSAETGSWYNPVIEVGATNYLIDKGVDVVAMSADDLSVQSTAISRGALSFGTSGYPVYNIFGESILTSIITNWTMAYLNASQDIIAGTFQSELYYGTLTDGGVFLDQQYSYLLKKEQLDQFNTLTTALKATKFEDLPYAYNKLYLNSSYGKERLDQNDLLSSPTLLPEIIDLGYYVIPPNEYVVKKSITYGFSIAAGVVGLVAVIILVGLLVFRETKIMRSASPLFCMLIVFGGILIYVAVILWVQSPTTGLCRSRIWLMSLGYTIMLGNMVIKNFRIWLIFDNPLLKKLRITNAKLMPWLGGIILLNCLILAIMTGVGEVHSQRNYGFEGLFEYDYRVTCDMNKSGNIVLYILLIYHAILLLVGCFVSWKIRIVDIAEFNESKSIANTLYAISFCLFIIIPLMVSQTTYDSQIIIICASAIFTTASTLTILFLPKFWRLYTKGVNADPFSSTSQQMSFDKSVGGQTKGPVEMDTVIVSQNEPVSNVVDNEVPSQP</sequence>
<keyword evidence="16" id="KW-1185">Reference proteome</keyword>
<dbReference type="Gene3D" id="3.40.50.2300">
    <property type="match status" value="2"/>
</dbReference>
<evidence type="ECO:0000256" key="10">
    <source>
        <dbReference type="ARBA" id="ARBA00023180"/>
    </source>
</evidence>
<reference evidence="15 16" key="1">
    <citation type="journal article" date="2011" name="Genome Res.">
        <title>Phylogeny-wide analysis of social amoeba genomes highlights ancient origins for complex intercellular communication.</title>
        <authorList>
            <person name="Heidel A.J."/>
            <person name="Lawal H.M."/>
            <person name="Felder M."/>
            <person name="Schilde C."/>
            <person name="Helps N.R."/>
            <person name="Tunggal B."/>
            <person name="Rivero F."/>
            <person name="John U."/>
            <person name="Schleicher M."/>
            <person name="Eichinger L."/>
            <person name="Platzer M."/>
            <person name="Noegel A.A."/>
            <person name="Schaap P."/>
            <person name="Gloeckner G."/>
        </authorList>
    </citation>
    <scope>NUCLEOTIDE SEQUENCE [LARGE SCALE GENOMIC DNA]</scope>
    <source>
        <strain evidence="16">ATCC 26659 / Pp 5 / PN500</strain>
    </source>
</reference>
<feature type="transmembrane region" description="Helical" evidence="12">
    <location>
        <begin position="378"/>
        <end position="401"/>
    </location>
</feature>
<dbReference type="EMBL" id="ADBJ01000025">
    <property type="protein sequence ID" value="EFA81733.1"/>
    <property type="molecule type" value="Genomic_DNA"/>
</dbReference>
<comment type="caution">
    <text evidence="15">The sequence shown here is derived from an EMBL/GenBank/DDBJ whole genome shotgun (WGS) entry which is preliminary data.</text>
</comment>
<keyword evidence="9 15" id="KW-0675">Receptor</keyword>
<dbReference type="InterPro" id="IPR051530">
    <property type="entry name" value="mGluR/GABA-B-like"/>
</dbReference>
<dbReference type="AlphaFoldDB" id="D3BAZ6"/>
<evidence type="ECO:0000313" key="16">
    <source>
        <dbReference type="Proteomes" id="UP000001396"/>
    </source>
</evidence>
<evidence type="ECO:0000256" key="3">
    <source>
        <dbReference type="ARBA" id="ARBA00010620"/>
    </source>
</evidence>
<dbReference type="FunCoup" id="D3BAZ6">
    <property type="interactions" value="14"/>
</dbReference>
<feature type="signal peptide" evidence="13">
    <location>
        <begin position="1"/>
        <end position="22"/>
    </location>
</feature>
<dbReference type="Pfam" id="PF00003">
    <property type="entry name" value="7tm_3"/>
    <property type="match status" value="1"/>
</dbReference>
<name>D3BAZ6_HETP5</name>
<feature type="chain" id="PRO_5003042092" evidence="13">
    <location>
        <begin position="23"/>
        <end position="684"/>
    </location>
</feature>
<dbReference type="CDD" id="cd15047">
    <property type="entry name" value="7tmC_GABA-B-like"/>
    <property type="match status" value="1"/>
</dbReference>
<accession>D3BAZ6</accession>
<dbReference type="Pfam" id="PF02608">
    <property type="entry name" value="Bmp"/>
    <property type="match status" value="1"/>
</dbReference>
<dbReference type="GO" id="GO:0005886">
    <property type="term" value="C:plasma membrane"/>
    <property type="evidence" value="ECO:0007669"/>
    <property type="project" value="InterPro"/>
</dbReference>
<dbReference type="InterPro" id="IPR003760">
    <property type="entry name" value="PnrA-like"/>
</dbReference>
<keyword evidence="8 12" id="KW-0472">Membrane</keyword>
<evidence type="ECO:0000256" key="9">
    <source>
        <dbReference type="ARBA" id="ARBA00023170"/>
    </source>
</evidence>
<evidence type="ECO:0000259" key="14">
    <source>
        <dbReference type="PROSITE" id="PS50259"/>
    </source>
</evidence>
<keyword evidence="10" id="KW-0325">Glycoprotein</keyword>
<dbReference type="GeneID" id="31361211"/>
<dbReference type="STRING" id="670386.D3BAZ6"/>
<evidence type="ECO:0000256" key="7">
    <source>
        <dbReference type="ARBA" id="ARBA00023040"/>
    </source>
</evidence>
<organism evidence="15 16">
    <name type="scientific">Heterostelium pallidum (strain ATCC 26659 / Pp 5 / PN500)</name>
    <name type="common">Cellular slime mold</name>
    <name type="synonym">Polysphondylium pallidum</name>
    <dbReference type="NCBI Taxonomy" id="670386"/>
    <lineage>
        <taxon>Eukaryota</taxon>
        <taxon>Amoebozoa</taxon>
        <taxon>Evosea</taxon>
        <taxon>Eumycetozoa</taxon>
        <taxon>Dictyostelia</taxon>
        <taxon>Acytosteliales</taxon>
        <taxon>Acytosteliaceae</taxon>
        <taxon>Heterostelium</taxon>
    </lineage>
</organism>
<comment type="similarity">
    <text evidence="2">In the C-terminal section; belongs to the G-protein coupled receptor 3 family. GABA-B receptor subfamily.</text>
</comment>
<feature type="domain" description="G-protein coupled receptors family 3 profile" evidence="14">
    <location>
        <begin position="389"/>
        <end position="631"/>
    </location>
</feature>
<dbReference type="InParanoid" id="D3BAZ6"/>
<proteinExistence type="inferred from homology"/>
<dbReference type="OMA" id="CRSRIWL"/>
<dbReference type="GO" id="GO:0004930">
    <property type="term" value="F:G protein-coupled receptor activity"/>
    <property type="evidence" value="ECO:0007669"/>
    <property type="project" value="UniProtKB-KW"/>
</dbReference>
<gene>
    <name evidence="15" type="primary">grlH</name>
    <name evidence="15" type="ORF">PPL_05727</name>
</gene>
<feature type="transmembrane region" description="Helical" evidence="12">
    <location>
        <begin position="602"/>
        <end position="622"/>
    </location>
</feature>
<keyword evidence="7" id="KW-0297">G-protein coupled receptor</keyword>
<dbReference type="PROSITE" id="PS50259">
    <property type="entry name" value="G_PROTEIN_RECEP_F3_4"/>
    <property type="match status" value="1"/>
</dbReference>
<evidence type="ECO:0000313" key="15">
    <source>
        <dbReference type="EMBL" id="EFA81733.1"/>
    </source>
</evidence>
<feature type="transmembrane region" description="Helical" evidence="12">
    <location>
        <begin position="413"/>
        <end position="433"/>
    </location>
</feature>
<keyword evidence="4 12" id="KW-0812">Transmembrane</keyword>
<feature type="transmembrane region" description="Helical" evidence="12">
    <location>
        <begin position="445"/>
        <end position="464"/>
    </location>
</feature>
<comment type="similarity">
    <text evidence="3">In the N-terminal section; belongs to the BMP lipoprotein family.</text>
</comment>
<protein>
    <submittedName>
        <fullName evidence="15">G-protein-coupled receptor family 3 protein 8</fullName>
    </submittedName>
</protein>
<feature type="transmembrane region" description="Helical" evidence="12">
    <location>
        <begin position="537"/>
        <end position="558"/>
    </location>
</feature>
<evidence type="ECO:0000256" key="12">
    <source>
        <dbReference type="SAM" id="Phobius"/>
    </source>
</evidence>
<feature type="transmembrane region" description="Helical" evidence="12">
    <location>
        <begin position="578"/>
        <end position="596"/>
    </location>
</feature>
<dbReference type="InterPro" id="IPR017978">
    <property type="entry name" value="GPCR_3_C"/>
</dbReference>
<evidence type="ECO:0000256" key="1">
    <source>
        <dbReference type="ARBA" id="ARBA00004141"/>
    </source>
</evidence>
<evidence type="ECO:0000256" key="4">
    <source>
        <dbReference type="ARBA" id="ARBA00022692"/>
    </source>
</evidence>
<evidence type="ECO:0000256" key="13">
    <source>
        <dbReference type="SAM" id="SignalP"/>
    </source>
</evidence>
<evidence type="ECO:0000256" key="6">
    <source>
        <dbReference type="ARBA" id="ARBA00022989"/>
    </source>
</evidence>
<dbReference type="PRINTS" id="PR01176">
    <property type="entry name" value="GABABRECEPTR"/>
</dbReference>
<dbReference type="RefSeq" id="XP_020433850.1">
    <property type="nucleotide sequence ID" value="XM_020576601.1"/>
</dbReference>
<keyword evidence="6 12" id="KW-1133">Transmembrane helix</keyword>